<gene>
    <name evidence="1" type="ORF">A4X20_17420</name>
</gene>
<accession>A0A178LZH4</accession>
<proteinExistence type="predicted"/>
<dbReference type="RefSeq" id="WP_064281166.1">
    <property type="nucleotide sequence ID" value="NZ_LWCS01000017.1"/>
</dbReference>
<name>A0A178LZH4_MYCIR</name>
<dbReference type="OrthoDB" id="4628755at2"/>
<evidence type="ECO:0000313" key="1">
    <source>
        <dbReference type="EMBL" id="OAN39461.1"/>
    </source>
</evidence>
<reference evidence="1 2" key="1">
    <citation type="submission" date="2016-04" db="EMBL/GenBank/DDBJ databases">
        <title>Draft Genome Sequences of Staphylococcus capitis Strain H36, S. capitis Strain H65, S. cohnii Strain H62, S. hominis Strain H69, Mycobacterium iranicum Strain H39, Plantibacter sp. Strain H53, Pseudomonas oryzihabitans Strain H72, and Microbacterium sp. Strain H83, isolated from residential settings.</title>
        <authorList>
            <person name="Lymperopoulou D."/>
            <person name="Adams R.I."/>
            <person name="Lindow S."/>
            <person name="Coil D.A."/>
            <person name="Jospin G."/>
            <person name="Eisen J.A."/>
        </authorList>
    </citation>
    <scope>NUCLEOTIDE SEQUENCE [LARGE SCALE GENOMIC DNA]</scope>
    <source>
        <strain evidence="1 2">H39</strain>
    </source>
</reference>
<dbReference type="EMBL" id="LWCS01000017">
    <property type="protein sequence ID" value="OAN39461.1"/>
    <property type="molecule type" value="Genomic_DNA"/>
</dbReference>
<dbReference type="AlphaFoldDB" id="A0A178LZH4"/>
<sequence length="172" mass="18740">MRRVLIIAVTIALVAGLGYTAYTRLYLPSTRPILNGAPLVLPGKLEKLSADPLGSQPEPDQQRFAAVLHDAAASIEPGFRVDAEELYVRTAGGYDSVALRKMASSYLDQFGFVQSVSAEADVGGHAVDYLVWRPDWLHSVVDDRIVLAVMFGDQLSTGTPAMVFGYFVLRPR</sequence>
<evidence type="ECO:0000313" key="2">
    <source>
        <dbReference type="Proteomes" id="UP000078396"/>
    </source>
</evidence>
<protein>
    <submittedName>
        <fullName evidence="1">Uncharacterized protein</fullName>
    </submittedName>
</protein>
<organism evidence="1 2">
    <name type="scientific">Mycolicibacterium iranicum</name>
    <name type="common">Mycobacterium iranicum</name>
    <dbReference type="NCBI Taxonomy" id="912594"/>
    <lineage>
        <taxon>Bacteria</taxon>
        <taxon>Bacillati</taxon>
        <taxon>Actinomycetota</taxon>
        <taxon>Actinomycetes</taxon>
        <taxon>Mycobacteriales</taxon>
        <taxon>Mycobacteriaceae</taxon>
        <taxon>Mycolicibacterium</taxon>
    </lineage>
</organism>
<dbReference type="Proteomes" id="UP000078396">
    <property type="component" value="Unassembled WGS sequence"/>
</dbReference>
<comment type="caution">
    <text evidence="1">The sequence shown here is derived from an EMBL/GenBank/DDBJ whole genome shotgun (WGS) entry which is preliminary data.</text>
</comment>